<accession>A0AA40CXH0</accession>
<dbReference type="PROSITE" id="PS50088">
    <property type="entry name" value="ANK_REPEAT"/>
    <property type="match status" value="3"/>
</dbReference>
<dbReference type="Pfam" id="PF00023">
    <property type="entry name" value="Ank"/>
    <property type="match status" value="1"/>
</dbReference>
<sequence length="1100" mass="123232">MAAQHPPMNSIPTKEIPATGLTVVFDPGQSARLDIAFIHGFTGHPVGTWTHENDLIRPVSTSVYWPRDLLPITIPNGRILTYGYDTNLRHAFSRPLNQATVYDIAGDFLVALGAERRANPTRPILFIAHSLGGIVVKEMLRQASGFQLRHPHLCSVFNSTIGIMFFGTPHGGAELRGFRQHLAEKILRLLGVTANEQIVNTLAPSSERLKQLRDEFGPMAAERNWMVHSFQEGRGINILGGRKVVEDRSSCLGSPPEMTEHIEKNHMDMCRFTGPRDMEYKKVVAVLERTTDTITRRPIPIHTEPLDEGRKKELIEALKFDQMDARQLSVRKAHAETCRWLLKWPEYLNWLDNGLLPQHHGFLWIKGKPGAGKSTLMKFALDNARKTMKDRTIISFFFNARGGSLEKSTAGMYRSLLLQLLQRLPRLQRVFGTLSFAAENVCNDFVQSVEKLKELFEDAVRLLGEAAVVCFIDALDECDDHQVRDMVEFFQEVGKSAVSSGVRFHVLFSSRHYPHISIDKSLELVLEGQEGHGQDITTYIGKQLKIGGSKISEQIRFDLHEKAAGVFMWVVLVVGILNKEYDQGQRGAQLRRKLREIPGDLHKLFHDLLTRDNQKPKELRSCIQWVLFAKVPLKPEELYFAIRSDTEPEDPHQWDQEEIGMDAIQQTILNSSKGLAEITRSKIPTVQFIHESLRDFLLKERGLQVVWPDMGDNFEGESHGWLARCCIRWINSRAVKSLDTAINPGHAAEEVNRLREKAKTAFPFLQYSVQSVLYHADKAEAGRFSQQTLIQDFPLAHWLGLHNLFEDRQIRRHYPTATLLYILAELGLAALIRAHPYSHCCFNPEKKERYGPPIFAALALRNFEAATALLEGHIEVQLPEHILCGFQNLYEEISSKDVLSRTFKFSNQKGVLGAMAQLKIESLLAIYLLTPSSHLELQNSALGGKVLIWAARNRHVAVVELLLGTGQVDIDSKDSSGRTPLSWAAGNGHVAVVELLLGTGQVDIDSKDMVYGQTPLSWAAEDGHVAVVELLLGTGQVDIDSKDMVYGQTPLSWAAGNGHVAVVELLLGTGQVDIDSKDTVYGQTPLSWAAGNGHVAVVEL</sequence>
<dbReference type="InterPro" id="IPR002110">
    <property type="entry name" value="Ankyrin_rpt"/>
</dbReference>
<feature type="domain" description="Nephrocystin 3-like N-terminal" evidence="3">
    <location>
        <begin position="336"/>
        <end position="511"/>
    </location>
</feature>
<feature type="non-terminal residue" evidence="4">
    <location>
        <position position="1"/>
    </location>
</feature>
<dbReference type="SUPFAM" id="SSF48403">
    <property type="entry name" value="Ankyrin repeat"/>
    <property type="match status" value="1"/>
</dbReference>
<keyword evidence="1" id="KW-0677">Repeat</keyword>
<dbReference type="InterPro" id="IPR036770">
    <property type="entry name" value="Ankyrin_rpt-contain_sf"/>
</dbReference>
<dbReference type="SMART" id="SM00248">
    <property type="entry name" value="ANK"/>
    <property type="match status" value="4"/>
</dbReference>
<evidence type="ECO:0000313" key="5">
    <source>
        <dbReference type="Proteomes" id="UP001174936"/>
    </source>
</evidence>
<dbReference type="InterPro" id="IPR029058">
    <property type="entry name" value="AB_hydrolase_fold"/>
</dbReference>
<gene>
    <name evidence="4" type="ORF">B0T16DRAFT_347215</name>
</gene>
<dbReference type="PANTHER" id="PTHR10039:SF5">
    <property type="entry name" value="NACHT DOMAIN-CONTAINING PROTEIN"/>
    <property type="match status" value="1"/>
</dbReference>
<dbReference type="InterPro" id="IPR056884">
    <property type="entry name" value="NPHP3-like_N"/>
</dbReference>
<proteinExistence type="predicted"/>
<name>A0AA40CXH0_9PEZI</name>
<dbReference type="Pfam" id="PF24883">
    <property type="entry name" value="NPHP3_N"/>
    <property type="match status" value="1"/>
</dbReference>
<feature type="repeat" description="ANK" evidence="2">
    <location>
        <begin position="1011"/>
        <end position="1035"/>
    </location>
</feature>
<comment type="caution">
    <text evidence="4">The sequence shown here is derived from an EMBL/GenBank/DDBJ whole genome shotgun (WGS) entry which is preliminary data.</text>
</comment>
<reference evidence="4" key="1">
    <citation type="submission" date="2023-06" db="EMBL/GenBank/DDBJ databases">
        <title>Genome-scale phylogeny and comparative genomics of the fungal order Sordariales.</title>
        <authorList>
            <consortium name="Lawrence Berkeley National Laboratory"/>
            <person name="Hensen N."/>
            <person name="Bonometti L."/>
            <person name="Westerberg I."/>
            <person name="Brannstrom I.O."/>
            <person name="Guillou S."/>
            <person name="Cros-Aarteil S."/>
            <person name="Calhoun S."/>
            <person name="Haridas S."/>
            <person name="Kuo A."/>
            <person name="Mondo S."/>
            <person name="Pangilinan J."/>
            <person name="Riley R."/>
            <person name="Labutti K."/>
            <person name="Andreopoulos B."/>
            <person name="Lipzen A."/>
            <person name="Chen C."/>
            <person name="Yanf M."/>
            <person name="Daum C."/>
            <person name="Ng V."/>
            <person name="Clum A."/>
            <person name="Steindorff A."/>
            <person name="Ohm R."/>
            <person name="Martin F."/>
            <person name="Silar P."/>
            <person name="Natvig D."/>
            <person name="Lalanne C."/>
            <person name="Gautier V."/>
            <person name="Ament-Velasquez S.L."/>
            <person name="Kruys A."/>
            <person name="Hutchinson M.I."/>
            <person name="Powell A.J."/>
            <person name="Barry K."/>
            <person name="Miller A.N."/>
            <person name="Grigoriev I.V."/>
            <person name="Debuchy R."/>
            <person name="Gladieux P."/>
            <person name="Thoren M.H."/>
            <person name="Johannesson H."/>
        </authorList>
    </citation>
    <scope>NUCLEOTIDE SEQUENCE</scope>
    <source>
        <strain evidence="4">SMH2532-1</strain>
    </source>
</reference>
<evidence type="ECO:0000259" key="3">
    <source>
        <dbReference type="Pfam" id="PF24883"/>
    </source>
</evidence>
<dbReference type="Proteomes" id="UP001174936">
    <property type="component" value="Unassembled WGS sequence"/>
</dbReference>
<evidence type="ECO:0000256" key="1">
    <source>
        <dbReference type="ARBA" id="ARBA00022737"/>
    </source>
</evidence>
<dbReference type="PANTHER" id="PTHR10039">
    <property type="entry name" value="AMELOGENIN"/>
    <property type="match status" value="1"/>
</dbReference>
<dbReference type="AlphaFoldDB" id="A0AA40CXH0"/>
<evidence type="ECO:0000313" key="4">
    <source>
        <dbReference type="EMBL" id="KAK0652759.1"/>
    </source>
</evidence>
<dbReference type="EMBL" id="JAULSV010000002">
    <property type="protein sequence ID" value="KAK0652759.1"/>
    <property type="molecule type" value="Genomic_DNA"/>
</dbReference>
<feature type="repeat" description="ANK" evidence="2">
    <location>
        <begin position="1046"/>
        <end position="1070"/>
    </location>
</feature>
<dbReference type="SUPFAM" id="SSF52540">
    <property type="entry name" value="P-loop containing nucleoside triphosphate hydrolases"/>
    <property type="match status" value="1"/>
</dbReference>
<dbReference type="PROSITE" id="PS50297">
    <property type="entry name" value="ANK_REP_REGION"/>
    <property type="match status" value="3"/>
</dbReference>
<dbReference type="SUPFAM" id="SSF53474">
    <property type="entry name" value="alpha/beta-Hydrolases"/>
    <property type="match status" value="1"/>
</dbReference>
<organism evidence="4 5">
    <name type="scientific">Cercophora newfieldiana</name>
    <dbReference type="NCBI Taxonomy" id="92897"/>
    <lineage>
        <taxon>Eukaryota</taxon>
        <taxon>Fungi</taxon>
        <taxon>Dikarya</taxon>
        <taxon>Ascomycota</taxon>
        <taxon>Pezizomycotina</taxon>
        <taxon>Sordariomycetes</taxon>
        <taxon>Sordariomycetidae</taxon>
        <taxon>Sordariales</taxon>
        <taxon>Lasiosphaeriaceae</taxon>
        <taxon>Cercophora</taxon>
    </lineage>
</organism>
<dbReference type="InterPro" id="IPR027417">
    <property type="entry name" value="P-loop_NTPase"/>
</dbReference>
<feature type="repeat" description="ANK" evidence="2">
    <location>
        <begin position="976"/>
        <end position="1000"/>
    </location>
</feature>
<keyword evidence="2" id="KW-0040">ANK repeat</keyword>
<dbReference type="Gene3D" id="1.25.40.20">
    <property type="entry name" value="Ankyrin repeat-containing domain"/>
    <property type="match status" value="2"/>
</dbReference>
<keyword evidence="5" id="KW-1185">Reference proteome</keyword>
<dbReference type="Gene3D" id="3.40.50.1820">
    <property type="entry name" value="alpha/beta hydrolase"/>
    <property type="match status" value="1"/>
</dbReference>
<evidence type="ECO:0000256" key="2">
    <source>
        <dbReference type="PROSITE-ProRule" id="PRU00023"/>
    </source>
</evidence>
<protein>
    <recommendedName>
        <fullName evidence="3">Nephrocystin 3-like N-terminal domain-containing protein</fullName>
    </recommendedName>
</protein>
<dbReference type="Gene3D" id="3.40.50.300">
    <property type="entry name" value="P-loop containing nucleotide triphosphate hydrolases"/>
    <property type="match status" value="1"/>
</dbReference>
<dbReference type="Pfam" id="PF12796">
    <property type="entry name" value="Ank_2"/>
    <property type="match status" value="1"/>
</dbReference>